<dbReference type="KEGG" id="fes:HER31_00585"/>
<dbReference type="Gene3D" id="3.10.129.10">
    <property type="entry name" value="Hotdog Thioesterase"/>
    <property type="match status" value="1"/>
</dbReference>
<dbReference type="AlphaFoldDB" id="A0A6H1UA69"/>
<gene>
    <name evidence="4" type="ORF">HER31_00585</name>
</gene>
<dbReference type="PANTHER" id="PTHR43240:SF5">
    <property type="entry name" value="1,4-DIHYDROXY-2-NAPHTHOYL-COA THIOESTERASE 1"/>
    <property type="match status" value="1"/>
</dbReference>
<reference evidence="4 5" key="1">
    <citation type="submission" date="2020-04" db="EMBL/GenBank/DDBJ databases">
        <title>Ferrimonas sp. S7 isolated from sea water.</title>
        <authorList>
            <person name="Bae S.S."/>
            <person name="Baek K."/>
        </authorList>
    </citation>
    <scope>NUCLEOTIDE SEQUENCE [LARGE SCALE GENOMIC DNA]</scope>
    <source>
        <strain evidence="4 5">S7</strain>
    </source>
</reference>
<feature type="domain" description="Thioesterase" evidence="3">
    <location>
        <begin position="51"/>
        <end position="128"/>
    </location>
</feature>
<evidence type="ECO:0000256" key="2">
    <source>
        <dbReference type="ARBA" id="ARBA00022801"/>
    </source>
</evidence>
<keyword evidence="5" id="KW-1185">Reference proteome</keyword>
<protein>
    <submittedName>
        <fullName evidence="4">Hotdog fold thioesterase</fullName>
    </submittedName>
</protein>
<dbReference type="PANTHER" id="PTHR43240">
    <property type="entry name" value="1,4-DIHYDROXY-2-NAPHTHOYL-COA THIOESTERASE 1"/>
    <property type="match status" value="1"/>
</dbReference>
<keyword evidence="2" id="KW-0378">Hydrolase</keyword>
<dbReference type="CDD" id="cd03443">
    <property type="entry name" value="PaaI_thioesterase"/>
    <property type="match status" value="1"/>
</dbReference>
<dbReference type="GO" id="GO:0005829">
    <property type="term" value="C:cytosol"/>
    <property type="evidence" value="ECO:0007669"/>
    <property type="project" value="TreeGrafter"/>
</dbReference>
<evidence type="ECO:0000256" key="1">
    <source>
        <dbReference type="ARBA" id="ARBA00008324"/>
    </source>
</evidence>
<dbReference type="Proteomes" id="UP000501602">
    <property type="component" value="Chromosome"/>
</dbReference>
<name>A0A6H1UA69_9GAMM</name>
<dbReference type="Pfam" id="PF03061">
    <property type="entry name" value="4HBT"/>
    <property type="match status" value="1"/>
</dbReference>
<dbReference type="RefSeq" id="WP_168658790.1">
    <property type="nucleotide sequence ID" value="NZ_CP051180.1"/>
</dbReference>
<dbReference type="InterPro" id="IPR006683">
    <property type="entry name" value="Thioestr_dom"/>
</dbReference>
<dbReference type="InterPro" id="IPR003736">
    <property type="entry name" value="PAAI_dom"/>
</dbReference>
<proteinExistence type="inferred from homology"/>
<accession>A0A6H1UA69</accession>
<comment type="similarity">
    <text evidence="1">Belongs to the thioesterase PaaI family.</text>
</comment>
<evidence type="ECO:0000313" key="5">
    <source>
        <dbReference type="Proteomes" id="UP000501602"/>
    </source>
</evidence>
<evidence type="ECO:0000313" key="4">
    <source>
        <dbReference type="EMBL" id="QIZ75529.1"/>
    </source>
</evidence>
<dbReference type="GO" id="GO:0061522">
    <property type="term" value="F:1,4-dihydroxy-2-naphthoyl-CoA thioesterase activity"/>
    <property type="evidence" value="ECO:0007669"/>
    <property type="project" value="TreeGrafter"/>
</dbReference>
<dbReference type="EMBL" id="CP051180">
    <property type="protein sequence ID" value="QIZ75529.1"/>
    <property type="molecule type" value="Genomic_DNA"/>
</dbReference>
<dbReference type="InterPro" id="IPR029069">
    <property type="entry name" value="HotDog_dom_sf"/>
</dbReference>
<dbReference type="SUPFAM" id="SSF54637">
    <property type="entry name" value="Thioesterase/thiol ester dehydrase-isomerase"/>
    <property type="match status" value="1"/>
</dbReference>
<evidence type="ECO:0000259" key="3">
    <source>
        <dbReference type="Pfam" id="PF03061"/>
    </source>
</evidence>
<organism evidence="4 5">
    <name type="scientific">Ferrimonas lipolytica</name>
    <dbReference type="NCBI Taxonomy" id="2724191"/>
    <lineage>
        <taxon>Bacteria</taxon>
        <taxon>Pseudomonadati</taxon>
        <taxon>Pseudomonadota</taxon>
        <taxon>Gammaproteobacteria</taxon>
        <taxon>Alteromonadales</taxon>
        <taxon>Ferrimonadaceae</taxon>
        <taxon>Ferrimonas</taxon>
    </lineage>
</organism>
<dbReference type="NCBIfam" id="TIGR00369">
    <property type="entry name" value="unchar_dom_1"/>
    <property type="match status" value="1"/>
</dbReference>
<sequence length="143" mass="15593">MAIWKRAIDLSQWNDTSANSMVSHLGMELISYDDNSITMSMPVDSRTHQPMGLLHGGASVALAESVGSIAANMCVSKDYYCVGLDINANHIRATRSGTVFATATPAHLGATTQVWQIEITDERQRLVCTSRLTMAVLRHKGDQ</sequence>